<dbReference type="Gene3D" id="3.30.70.360">
    <property type="match status" value="1"/>
</dbReference>
<protein>
    <recommendedName>
        <fullName evidence="9">Peptidase M20 dimerisation domain-containing protein</fullName>
    </recommendedName>
</protein>
<dbReference type="Proteomes" id="UP000013776">
    <property type="component" value="Unassembled WGS sequence"/>
</dbReference>
<dbReference type="SUPFAM" id="SSF50978">
    <property type="entry name" value="WD40 repeat-like"/>
    <property type="match status" value="1"/>
</dbReference>
<evidence type="ECO:0000256" key="4">
    <source>
        <dbReference type="ARBA" id="ARBA00022723"/>
    </source>
</evidence>
<gene>
    <name evidence="10" type="ORF">TAPDE_004462</name>
</gene>
<dbReference type="GO" id="GO:0006508">
    <property type="term" value="P:proteolysis"/>
    <property type="evidence" value="ECO:0007669"/>
    <property type="project" value="UniProtKB-KW"/>
</dbReference>
<reference evidence="10 11" key="1">
    <citation type="journal article" date="2013" name="MBio">
        <title>Genome sequencing of the plant pathogen Taphrina deformans, the causal agent of peach leaf curl.</title>
        <authorList>
            <person name="Cisse O.H."/>
            <person name="Almeida J.M.G.C.F."/>
            <person name="Fonseca A."/>
            <person name="Kumar A.A."/>
            <person name="Salojaervi J."/>
            <person name="Overmyer K."/>
            <person name="Hauser P.M."/>
            <person name="Pagni M."/>
        </authorList>
    </citation>
    <scope>NUCLEOTIDE SEQUENCE [LARGE SCALE GENOMIC DNA]</scope>
    <source>
        <strain evidence="11">PYCC 5710 / ATCC 11124 / CBS 356.35 / IMI 108563 / JCM 9778 / NBRC 8474</strain>
    </source>
</reference>
<accession>R4XL97</accession>
<dbReference type="PANTHER" id="PTHR43270">
    <property type="entry name" value="BETA-ALA-HIS DIPEPTIDASE"/>
    <property type="match status" value="1"/>
</dbReference>
<dbReference type="PROSITE" id="PS50082">
    <property type="entry name" value="WD_REPEATS_2"/>
    <property type="match status" value="2"/>
</dbReference>
<evidence type="ECO:0000259" key="9">
    <source>
        <dbReference type="Pfam" id="PF07687"/>
    </source>
</evidence>
<dbReference type="OrthoDB" id="7832001at2759"/>
<dbReference type="eggNOG" id="KOG2276">
    <property type="taxonomic scope" value="Eukaryota"/>
</dbReference>
<keyword evidence="11" id="KW-1185">Reference proteome</keyword>
<sequence length="859" mass="93193">MQAVHRISHHGCSLLSVAISGSYIFAGTQGNIITVHDLRTYSHVTDLTGHNGSVLSLTLSADNSKLFSSSGDSIIRCWCTTTFKCLNVIYSCYDVGDIFATAYSPRTDTLYLGSQNTSLQWVEFGLERPVPSRDAYPTRRPNKFFDSTGPSGRAALPVKSPTLGARRGSVGQEDSSSLIEIGRDDIIQYAHYSYVFCLLLGTFDGEEVLYTGGGDGAINIWSLHGRPHQLRSLCQTQGASILCLAQHESLLYAGQSRGTISVWDLETNQLLRRIQAHGATDVQSLSISSQLLISVGGSEIKTWELSSGAELVSTTAAHSGTVLCSATSKAGGPTVLITGGNDYDLAVWDLSGADYAKVSSSASSLTLEGDPEAAFMSSLRKLISYRSISGVDEHVEDCRRAASFLKNLALDMGAEASLLPTAHNPIVMIKFSANANVNPSSGTGTGTKVRARSVLYYGHYDVISAHDESWADSPWTLTGRNGYLYARGVSDNKAPVLAALYAAHELLLARELAVDLTMLIEGEEESGSRGFREAVKKVRDAGTLGQIDEVFLSNSYWLDDNVPCITYGLRGVIHASVTVSNRLPDLHSGMEGGSVREPTIDLVNLLSKLTDDTGSILIPEFYLPVRKVGENERNFYEEIAKSQLSNPPPETSRIKSRYHLPSPSPSSPPSSIEANGASDGGADGDDDVKQREVVEDLMNRWCRPSLTIHQISVSGGGNSSIIPHSASSKISLRIVPDQDIQTIIATLVEYLDTSFSRFGSGNTLEVQIERTSDWWLSPPTSAPFTRLQRLIEAEWHVAPLIIREGGSIPMVRWLELEFDATAIHFPMGQSSDCAHLVDERLRIVNLDKGRAIMRGYFGA</sequence>
<evidence type="ECO:0000256" key="2">
    <source>
        <dbReference type="ARBA" id="ARBA00022574"/>
    </source>
</evidence>
<dbReference type="Pfam" id="PF01546">
    <property type="entry name" value="Peptidase_M20"/>
    <property type="match status" value="1"/>
</dbReference>
<evidence type="ECO:0000313" key="10">
    <source>
        <dbReference type="EMBL" id="CCG84084.1"/>
    </source>
</evidence>
<dbReference type="InterPro" id="IPR019775">
    <property type="entry name" value="WD40_repeat_CS"/>
</dbReference>
<evidence type="ECO:0000313" key="11">
    <source>
        <dbReference type="Proteomes" id="UP000013776"/>
    </source>
</evidence>
<keyword evidence="3" id="KW-0645">Protease</keyword>
<feature type="domain" description="Peptidase M20 dimerisation" evidence="9">
    <location>
        <begin position="567"/>
        <end position="753"/>
    </location>
</feature>
<dbReference type="GO" id="GO:0046872">
    <property type="term" value="F:metal ion binding"/>
    <property type="evidence" value="ECO:0007669"/>
    <property type="project" value="UniProtKB-KW"/>
</dbReference>
<keyword evidence="2 7" id="KW-0853">WD repeat</keyword>
<dbReference type="AlphaFoldDB" id="R4XL97"/>
<dbReference type="PROSITE" id="PS50294">
    <property type="entry name" value="WD_REPEATS_REGION"/>
    <property type="match status" value="1"/>
</dbReference>
<dbReference type="SMART" id="SM00320">
    <property type="entry name" value="WD40"/>
    <property type="match status" value="6"/>
</dbReference>
<dbReference type="InterPro" id="IPR051458">
    <property type="entry name" value="Cyt/Met_Dipeptidase"/>
</dbReference>
<dbReference type="Pfam" id="PF07687">
    <property type="entry name" value="M20_dimer"/>
    <property type="match status" value="1"/>
</dbReference>
<name>R4XL97_TAPDE</name>
<evidence type="ECO:0000256" key="5">
    <source>
        <dbReference type="ARBA" id="ARBA00022737"/>
    </source>
</evidence>
<comment type="similarity">
    <text evidence="1">Belongs to the peptidase M20A family.</text>
</comment>
<keyword evidence="5" id="KW-0677">Repeat</keyword>
<dbReference type="InterPro" id="IPR017149">
    <property type="entry name" value="GSH_degradosome_Dug2"/>
</dbReference>
<dbReference type="InterPro" id="IPR011650">
    <property type="entry name" value="Peptidase_M20_dimer"/>
</dbReference>
<keyword evidence="6" id="KW-0378">Hydrolase</keyword>
<dbReference type="VEuPathDB" id="FungiDB:TAPDE_004462"/>
<evidence type="ECO:0000256" key="7">
    <source>
        <dbReference type="PROSITE-ProRule" id="PRU00221"/>
    </source>
</evidence>
<evidence type="ECO:0000256" key="6">
    <source>
        <dbReference type="ARBA" id="ARBA00022801"/>
    </source>
</evidence>
<dbReference type="Gene3D" id="2.130.10.10">
    <property type="entry name" value="YVTN repeat-like/Quinoprotein amine dehydrogenase"/>
    <property type="match status" value="2"/>
</dbReference>
<dbReference type="InterPro" id="IPR015943">
    <property type="entry name" value="WD40/YVTN_repeat-like_dom_sf"/>
</dbReference>
<evidence type="ECO:0000256" key="3">
    <source>
        <dbReference type="ARBA" id="ARBA00022670"/>
    </source>
</evidence>
<dbReference type="InterPro" id="IPR002933">
    <property type="entry name" value="Peptidase_M20"/>
</dbReference>
<dbReference type="PANTHER" id="PTHR43270:SF8">
    <property type="entry name" value="DI- AND TRIPEPTIDASE DUG2-RELATED"/>
    <property type="match status" value="1"/>
</dbReference>
<feature type="region of interest" description="Disordered" evidence="8">
    <location>
        <begin position="639"/>
        <end position="687"/>
    </location>
</feature>
<dbReference type="STRING" id="1097556.R4XL97"/>
<feature type="repeat" description="WD" evidence="7">
    <location>
        <begin position="315"/>
        <end position="358"/>
    </location>
</feature>
<dbReference type="Pfam" id="PF00400">
    <property type="entry name" value="WD40"/>
    <property type="match status" value="1"/>
</dbReference>
<evidence type="ECO:0000256" key="8">
    <source>
        <dbReference type="SAM" id="MobiDB-lite"/>
    </source>
</evidence>
<dbReference type="PIRSF" id="PIRSF037237">
    <property type="entry name" value="Peptidase_WD_repeats_DUG2"/>
    <property type="match status" value="1"/>
</dbReference>
<evidence type="ECO:0000256" key="1">
    <source>
        <dbReference type="ARBA" id="ARBA00006247"/>
    </source>
</evidence>
<dbReference type="PROSITE" id="PS00678">
    <property type="entry name" value="WD_REPEATS_1"/>
    <property type="match status" value="1"/>
</dbReference>
<dbReference type="Gene3D" id="3.40.630.10">
    <property type="entry name" value="Zn peptidases"/>
    <property type="match status" value="1"/>
</dbReference>
<dbReference type="EMBL" id="CAHR02000200">
    <property type="protein sequence ID" value="CCG84084.1"/>
    <property type="molecule type" value="Genomic_DNA"/>
</dbReference>
<proteinExistence type="inferred from homology"/>
<keyword evidence="4" id="KW-0479">Metal-binding</keyword>
<feature type="repeat" description="WD" evidence="7">
    <location>
        <begin position="47"/>
        <end position="78"/>
    </location>
</feature>
<dbReference type="SUPFAM" id="SSF53187">
    <property type="entry name" value="Zn-dependent exopeptidases"/>
    <property type="match status" value="1"/>
</dbReference>
<dbReference type="InterPro" id="IPR001680">
    <property type="entry name" value="WD40_rpt"/>
</dbReference>
<comment type="caution">
    <text evidence="10">The sequence shown here is derived from an EMBL/GenBank/DDBJ whole genome shotgun (WGS) entry which is preliminary data.</text>
</comment>
<organism evidence="10 11">
    <name type="scientific">Taphrina deformans (strain PYCC 5710 / ATCC 11124 / CBS 356.35 / IMI 108563 / JCM 9778 / NBRC 8474)</name>
    <name type="common">Peach leaf curl fungus</name>
    <name type="synonym">Lalaria deformans</name>
    <dbReference type="NCBI Taxonomy" id="1097556"/>
    <lineage>
        <taxon>Eukaryota</taxon>
        <taxon>Fungi</taxon>
        <taxon>Dikarya</taxon>
        <taxon>Ascomycota</taxon>
        <taxon>Taphrinomycotina</taxon>
        <taxon>Taphrinomycetes</taxon>
        <taxon>Taphrinales</taxon>
        <taxon>Taphrinaceae</taxon>
        <taxon>Taphrina</taxon>
    </lineage>
</organism>
<dbReference type="GO" id="GO:0006751">
    <property type="term" value="P:glutathione catabolic process"/>
    <property type="evidence" value="ECO:0007669"/>
    <property type="project" value="InterPro"/>
</dbReference>
<dbReference type="InterPro" id="IPR036322">
    <property type="entry name" value="WD40_repeat_dom_sf"/>
</dbReference>
<dbReference type="GO" id="GO:0008233">
    <property type="term" value="F:peptidase activity"/>
    <property type="evidence" value="ECO:0007669"/>
    <property type="project" value="UniProtKB-KW"/>
</dbReference>